<sequence>MTSHFPPNTKIKDFGYPETHPFHIGNYLLKSNGSISSSPTSSTTSSSASSSSTTSSSAFISNKHGNHHHHHHHHHLPNNYMTNSSQFISSNDYNNTNNINDDDDDDDDNDNDDDIIEDDYDQDEINCKARAIFDFSAENDNEISLIEGQIIWISYRHGQGWLVAEDPISGENGLVPEEYVEIMQNLDNKNKKKHKNKSININGDYQEFGHQYGNGSNNQDEDVPKRFLPEIFNDHIHQDDDDDDVDCDSEWVDTDYEEEEEEEEAEKEQEREKQQPQEGKEEPKMEIAKLEQPVNKESEINGETITTTTATITTTTTTTSKKINAIEKKLNDVEI</sequence>
<feature type="region of interest" description="Disordered" evidence="3">
    <location>
        <begin position="34"/>
        <end position="121"/>
    </location>
</feature>
<feature type="compositionally biased region" description="Polar residues" evidence="3">
    <location>
        <begin position="79"/>
        <end position="90"/>
    </location>
</feature>
<feature type="region of interest" description="Disordered" evidence="3">
    <location>
        <begin position="254"/>
        <end position="307"/>
    </location>
</feature>
<dbReference type="AlphaFoldDB" id="C4YTJ9"/>
<protein>
    <recommendedName>
        <fullName evidence="4">SH3 domain-containing protein</fullName>
    </recommendedName>
</protein>
<dbReference type="GO" id="GO:0030447">
    <property type="term" value="P:filamentous growth"/>
    <property type="evidence" value="ECO:0007669"/>
    <property type="project" value="UniProtKB-ARBA"/>
</dbReference>
<dbReference type="FunFam" id="2.30.30.40:FF:000283">
    <property type="entry name" value="NAP1-binding protein 2"/>
    <property type="match status" value="1"/>
</dbReference>
<dbReference type="Pfam" id="PF00018">
    <property type="entry name" value="SH3_1"/>
    <property type="match status" value="1"/>
</dbReference>
<accession>C4YTJ9</accession>
<dbReference type="PANTHER" id="PTHR14167">
    <property type="entry name" value="SH3 DOMAIN-CONTAINING"/>
    <property type="match status" value="1"/>
</dbReference>
<dbReference type="InterPro" id="IPR050384">
    <property type="entry name" value="Endophilin_SH3RF"/>
</dbReference>
<dbReference type="PROSITE" id="PS50002">
    <property type="entry name" value="SH3"/>
    <property type="match status" value="1"/>
</dbReference>
<proteinExistence type="predicted"/>
<organism evidence="5 6">
    <name type="scientific">Candida albicans (strain WO-1)</name>
    <name type="common">Yeast</name>
    <dbReference type="NCBI Taxonomy" id="294748"/>
    <lineage>
        <taxon>Eukaryota</taxon>
        <taxon>Fungi</taxon>
        <taxon>Dikarya</taxon>
        <taxon>Ascomycota</taxon>
        <taxon>Saccharomycotina</taxon>
        <taxon>Pichiomycetes</taxon>
        <taxon>Debaryomycetaceae</taxon>
        <taxon>Candida/Lodderomyces clade</taxon>
        <taxon>Candida</taxon>
    </lineage>
</organism>
<evidence type="ECO:0000313" key="6">
    <source>
        <dbReference type="Proteomes" id="UP000001429"/>
    </source>
</evidence>
<keyword evidence="1 2" id="KW-0728">SH3 domain</keyword>
<evidence type="ECO:0000256" key="1">
    <source>
        <dbReference type="ARBA" id="ARBA00022443"/>
    </source>
</evidence>
<dbReference type="SMART" id="SM00326">
    <property type="entry name" value="SH3"/>
    <property type="match status" value="1"/>
</dbReference>
<dbReference type="VEuPathDB" id="FungiDB:CAWG_05492"/>
<dbReference type="InterPro" id="IPR001452">
    <property type="entry name" value="SH3_domain"/>
</dbReference>
<dbReference type="PaxDb" id="5476-C4YTJ9"/>
<evidence type="ECO:0000256" key="3">
    <source>
        <dbReference type="SAM" id="MobiDB-lite"/>
    </source>
</evidence>
<feature type="compositionally biased region" description="Low complexity" evidence="3">
    <location>
        <begin position="34"/>
        <end position="57"/>
    </location>
</feature>
<feature type="compositionally biased region" description="Basic and acidic residues" evidence="3">
    <location>
        <begin position="268"/>
        <end position="299"/>
    </location>
</feature>
<dbReference type="Proteomes" id="UP000001429">
    <property type="component" value="Chromosome 7"/>
</dbReference>
<feature type="compositionally biased region" description="Acidic residues" evidence="3">
    <location>
        <begin position="100"/>
        <end position="121"/>
    </location>
</feature>
<dbReference type="HOGENOM" id="CLU_069841_0_0_1"/>
<name>C4YTJ9_CANAW</name>
<feature type="domain" description="SH3" evidence="4">
    <location>
        <begin position="124"/>
        <end position="185"/>
    </location>
</feature>
<evidence type="ECO:0000313" key="5">
    <source>
        <dbReference type="EMBL" id="EEQ46940.1"/>
    </source>
</evidence>
<dbReference type="Gene3D" id="2.30.30.40">
    <property type="entry name" value="SH3 Domains"/>
    <property type="match status" value="1"/>
</dbReference>
<evidence type="ECO:0000256" key="2">
    <source>
        <dbReference type="PROSITE-ProRule" id="PRU00192"/>
    </source>
</evidence>
<gene>
    <name evidence="5" type="ORF">CAWG_05492</name>
</gene>
<dbReference type="PANTHER" id="PTHR14167:SF116">
    <property type="entry name" value="CAP, ISOFORM AC"/>
    <property type="match status" value="1"/>
</dbReference>
<reference evidence="5 6" key="1">
    <citation type="journal article" date="2009" name="Nature">
        <title>Evolution of pathogenicity and sexual reproduction in eight Candida genomes.</title>
        <authorList>
            <person name="Butler G."/>
            <person name="Rasmussen M.D."/>
            <person name="Lin M.F."/>
            <person name="Santos M.A."/>
            <person name="Sakthikumar S."/>
            <person name="Munro C.A."/>
            <person name="Rheinbay E."/>
            <person name="Grabherr M."/>
            <person name="Forche A."/>
            <person name="Reedy J.L."/>
            <person name="Agrafioti I."/>
            <person name="Arnaud M.B."/>
            <person name="Bates S."/>
            <person name="Brown A.J."/>
            <person name="Brunke S."/>
            <person name="Costanzo M.C."/>
            <person name="Fitzpatrick D.A."/>
            <person name="de Groot P.W."/>
            <person name="Harris D."/>
            <person name="Hoyer L.L."/>
            <person name="Hube B."/>
            <person name="Klis F.M."/>
            <person name="Kodira C."/>
            <person name="Lennard N."/>
            <person name="Logue M.E."/>
            <person name="Martin R."/>
            <person name="Neiman A.M."/>
            <person name="Nikolaou E."/>
            <person name="Quail M.A."/>
            <person name="Quinn J."/>
            <person name="Santos M.C."/>
            <person name="Schmitzberger F.F."/>
            <person name="Sherlock G."/>
            <person name="Shah P."/>
            <person name="Silverstein K.A."/>
            <person name="Skrzypek M.S."/>
            <person name="Soll D."/>
            <person name="Staggs R."/>
            <person name="Stansfield I."/>
            <person name="Stumpf M.P."/>
            <person name="Sudbery P.E."/>
            <person name="Srikantha T."/>
            <person name="Zeng Q."/>
            <person name="Berman J."/>
            <person name="Berriman M."/>
            <person name="Heitman J."/>
            <person name="Gow N.A."/>
            <person name="Lorenz M.C."/>
            <person name="Birren B.W."/>
            <person name="Kellis M."/>
            <person name="Cuomo C.A."/>
        </authorList>
    </citation>
    <scope>NUCLEOTIDE SEQUENCE [LARGE SCALE GENOMIC DNA]</scope>
    <source>
        <strain evidence="5 6">WO-1</strain>
    </source>
</reference>
<feature type="compositionally biased region" description="Acidic residues" evidence="3">
    <location>
        <begin position="254"/>
        <end position="267"/>
    </location>
</feature>
<dbReference type="OMA" id="QDEINCK"/>
<dbReference type="EMBL" id="CM000313">
    <property type="protein sequence ID" value="EEQ46940.1"/>
    <property type="molecule type" value="Genomic_DNA"/>
</dbReference>
<dbReference type="GO" id="GO:0005737">
    <property type="term" value="C:cytoplasm"/>
    <property type="evidence" value="ECO:0007669"/>
    <property type="project" value="TreeGrafter"/>
</dbReference>
<dbReference type="OrthoDB" id="19092at2759"/>
<dbReference type="InterPro" id="IPR036028">
    <property type="entry name" value="SH3-like_dom_sf"/>
</dbReference>
<dbReference type="SUPFAM" id="SSF50044">
    <property type="entry name" value="SH3-domain"/>
    <property type="match status" value="1"/>
</dbReference>
<evidence type="ECO:0000259" key="4">
    <source>
        <dbReference type="PROSITE" id="PS50002"/>
    </source>
</evidence>
<feature type="compositionally biased region" description="Basic residues" evidence="3">
    <location>
        <begin position="64"/>
        <end position="76"/>
    </location>
</feature>
<keyword evidence="6" id="KW-1185">Reference proteome</keyword>